<reference evidence="2 4" key="1">
    <citation type="submission" date="2020-07" db="EMBL/GenBank/DDBJ databases">
        <authorList>
            <person name="Teixeira M."/>
        </authorList>
    </citation>
    <scope>NUCLEOTIDE SEQUENCE</scope>
    <source>
        <strain evidence="3">1</strain>
        <strain evidence="2">Xanthomonas sp. CPBF 367</strain>
    </source>
</reference>
<organism evidence="2">
    <name type="scientific">Xanthomonas euroxanthea</name>
    <dbReference type="NCBI Taxonomy" id="2259622"/>
    <lineage>
        <taxon>Bacteria</taxon>
        <taxon>Pseudomonadati</taxon>
        <taxon>Pseudomonadota</taxon>
        <taxon>Gammaproteobacteria</taxon>
        <taxon>Lysobacterales</taxon>
        <taxon>Lysobacteraceae</taxon>
        <taxon>Xanthomonas</taxon>
    </lineage>
</organism>
<sequence>MSRSQATAIAHTRQRLQRFGWPRLQMSVIVLVTAAVGLVGSHSLQLAGLDSMLLRYPLAIVAAYGVFLLLMWAWIRRRSDLQIDEVDVDFVDLATEKPQDWIGSGGGSSGAGSSVSWESPSSSGFLDGLPNVELDGEAGLPVAAVLTLMAVAMVAVVAAGWVIWSAPVLMAELLVDAAIAGGLYRRMRQVQAQGWWWVCVRHTIWPMCGVIVFFAVVGGVAQHMAPDATTLLEAVRAR</sequence>
<feature type="transmembrane region" description="Helical" evidence="1">
    <location>
        <begin position="204"/>
        <end position="225"/>
    </location>
</feature>
<accession>A0A8E4DZV5</accession>
<feature type="transmembrane region" description="Helical" evidence="1">
    <location>
        <begin position="56"/>
        <end position="75"/>
    </location>
</feature>
<proteinExistence type="predicted"/>
<evidence type="ECO:0000313" key="4">
    <source>
        <dbReference type="Proteomes" id="UP000515493"/>
    </source>
</evidence>
<feature type="transmembrane region" description="Helical" evidence="1">
    <location>
        <begin position="138"/>
        <end position="158"/>
    </location>
</feature>
<keyword evidence="1" id="KW-0812">Transmembrane</keyword>
<feature type="transmembrane region" description="Helical" evidence="1">
    <location>
        <begin position="164"/>
        <end position="184"/>
    </location>
</feature>
<gene>
    <name evidence="2" type="ORF">XSP_002702</name>
</gene>
<name>A0A8E4DZV5_9XANT</name>
<dbReference type="EMBL" id="LR824641">
    <property type="protein sequence ID" value="CAD0332148.1"/>
    <property type="molecule type" value="Genomic_DNA"/>
</dbReference>
<protein>
    <recommendedName>
        <fullName evidence="5">Transmembrane protein</fullName>
    </recommendedName>
</protein>
<dbReference type="EMBL" id="LR861803">
    <property type="protein sequence ID" value="CAD1793629.1"/>
    <property type="molecule type" value="Genomic_DNA"/>
</dbReference>
<dbReference type="KEGG" id="xeu:XSP_002702"/>
<evidence type="ECO:0008006" key="5">
    <source>
        <dbReference type="Google" id="ProtNLM"/>
    </source>
</evidence>
<evidence type="ECO:0000256" key="1">
    <source>
        <dbReference type="SAM" id="Phobius"/>
    </source>
</evidence>
<evidence type="ECO:0000313" key="2">
    <source>
        <dbReference type="EMBL" id="CAD0332148.1"/>
    </source>
</evidence>
<feature type="transmembrane region" description="Helical" evidence="1">
    <location>
        <begin position="21"/>
        <end position="44"/>
    </location>
</feature>
<dbReference type="AlphaFoldDB" id="A0A8E4DZV5"/>
<keyword evidence="1" id="KW-1133">Transmembrane helix</keyword>
<dbReference type="Proteomes" id="UP000515493">
    <property type="component" value="Chromosome"/>
</dbReference>
<evidence type="ECO:0000313" key="3">
    <source>
        <dbReference type="EMBL" id="CAD1793629.1"/>
    </source>
</evidence>
<keyword evidence="1" id="KW-0472">Membrane</keyword>